<protein>
    <submittedName>
        <fullName evidence="1">Uncharacterized protein</fullName>
    </submittedName>
</protein>
<gene>
    <name evidence="1" type="ORF">CCACVL1_18962</name>
</gene>
<keyword evidence="2" id="KW-1185">Reference proteome</keyword>
<accession>A0A1R3HJ66</accession>
<name>A0A1R3HJ66_COCAP</name>
<sequence>MALRESESIITKHRQLPKLAML</sequence>
<evidence type="ECO:0000313" key="2">
    <source>
        <dbReference type="Proteomes" id="UP000188268"/>
    </source>
</evidence>
<organism evidence="1 2">
    <name type="scientific">Corchorus capsularis</name>
    <name type="common">Jute</name>
    <dbReference type="NCBI Taxonomy" id="210143"/>
    <lineage>
        <taxon>Eukaryota</taxon>
        <taxon>Viridiplantae</taxon>
        <taxon>Streptophyta</taxon>
        <taxon>Embryophyta</taxon>
        <taxon>Tracheophyta</taxon>
        <taxon>Spermatophyta</taxon>
        <taxon>Magnoliopsida</taxon>
        <taxon>eudicotyledons</taxon>
        <taxon>Gunneridae</taxon>
        <taxon>Pentapetalae</taxon>
        <taxon>rosids</taxon>
        <taxon>malvids</taxon>
        <taxon>Malvales</taxon>
        <taxon>Malvaceae</taxon>
        <taxon>Grewioideae</taxon>
        <taxon>Apeibeae</taxon>
        <taxon>Corchorus</taxon>
    </lineage>
</organism>
<comment type="caution">
    <text evidence="1">The sequence shown here is derived from an EMBL/GenBank/DDBJ whole genome shotgun (WGS) entry which is preliminary data.</text>
</comment>
<dbReference type="Proteomes" id="UP000188268">
    <property type="component" value="Unassembled WGS sequence"/>
</dbReference>
<dbReference type="AlphaFoldDB" id="A0A1R3HJ66"/>
<evidence type="ECO:0000313" key="1">
    <source>
        <dbReference type="EMBL" id="OMO70348.1"/>
    </source>
</evidence>
<dbReference type="Gramene" id="OMO70348">
    <property type="protein sequence ID" value="OMO70348"/>
    <property type="gene ID" value="CCACVL1_18962"/>
</dbReference>
<reference evidence="1 2" key="1">
    <citation type="submission" date="2013-09" db="EMBL/GenBank/DDBJ databases">
        <title>Corchorus capsularis genome sequencing.</title>
        <authorList>
            <person name="Alam M."/>
            <person name="Haque M.S."/>
            <person name="Islam M.S."/>
            <person name="Emdad E.M."/>
            <person name="Islam M.M."/>
            <person name="Ahmed B."/>
            <person name="Halim A."/>
            <person name="Hossen Q.M.M."/>
            <person name="Hossain M.Z."/>
            <person name="Ahmed R."/>
            <person name="Khan M.M."/>
            <person name="Islam R."/>
            <person name="Rashid M.M."/>
            <person name="Khan S.A."/>
            <person name="Rahman M.S."/>
            <person name="Alam M."/>
        </authorList>
    </citation>
    <scope>NUCLEOTIDE SEQUENCE [LARGE SCALE GENOMIC DNA]</scope>
    <source>
        <strain evidence="2">cv. CVL-1</strain>
        <tissue evidence="1">Whole seedling</tissue>
    </source>
</reference>
<dbReference type="EMBL" id="AWWV01011816">
    <property type="protein sequence ID" value="OMO70348.1"/>
    <property type="molecule type" value="Genomic_DNA"/>
</dbReference>
<proteinExistence type="predicted"/>